<dbReference type="OrthoDB" id="9804723at2"/>
<keyword evidence="4" id="KW-1185">Reference proteome</keyword>
<dbReference type="GO" id="GO:0016020">
    <property type="term" value="C:membrane"/>
    <property type="evidence" value="ECO:0007669"/>
    <property type="project" value="TreeGrafter"/>
</dbReference>
<dbReference type="PRINTS" id="PR00111">
    <property type="entry name" value="ABHYDROLASE"/>
</dbReference>
<protein>
    <submittedName>
        <fullName evidence="3">Dihydrolipoyllysine-residue acetyltransferase component of acetoin cleaving system</fullName>
        <ecNumber evidence="3">2.3.1.12</ecNumber>
    </submittedName>
</protein>
<proteinExistence type="predicted"/>
<feature type="domain" description="AB hydrolase-1" evidence="2">
    <location>
        <begin position="26"/>
        <end position="252"/>
    </location>
</feature>
<keyword evidence="3" id="KW-0012">Acyltransferase</keyword>
<dbReference type="InterPro" id="IPR050266">
    <property type="entry name" value="AB_hydrolase_sf"/>
</dbReference>
<dbReference type="AlphaFoldDB" id="A0A1Y5TS76"/>
<dbReference type="GO" id="GO:0004742">
    <property type="term" value="F:dihydrolipoyllysine-residue acetyltransferase activity"/>
    <property type="evidence" value="ECO:0007669"/>
    <property type="project" value="UniProtKB-EC"/>
</dbReference>
<dbReference type="EC" id="2.3.1.12" evidence="3"/>
<dbReference type="Gene3D" id="3.40.50.1820">
    <property type="entry name" value="alpha/beta hydrolase"/>
    <property type="match status" value="1"/>
</dbReference>
<gene>
    <name evidence="3" type="primary">acoC_4</name>
    <name evidence="3" type="ORF">TRL7639_04201</name>
</gene>
<evidence type="ECO:0000259" key="2">
    <source>
        <dbReference type="Pfam" id="PF12697"/>
    </source>
</evidence>
<dbReference type="PANTHER" id="PTHR43798">
    <property type="entry name" value="MONOACYLGLYCEROL LIPASE"/>
    <property type="match status" value="1"/>
</dbReference>
<evidence type="ECO:0000313" key="3">
    <source>
        <dbReference type="EMBL" id="SLN71106.1"/>
    </source>
</evidence>
<dbReference type="RefSeq" id="WP_085797847.1">
    <property type="nucleotide sequence ID" value="NZ_FWFO01000006.1"/>
</dbReference>
<sequence length="268" mass="28424">MTLTTLQLSEPYGQIAYREAGQGEPVVLIHGVGMQSAAWGPQVDALSATHHVIAVDMPGHGGSDPLPEASELPDFVAWTSAVLIALNLGPVNLAGHSMGALIAGGMAIEHPDQVKRVAVVNGVYRRSADARQAVEARADEICNGPVDLQTPLNRWFGPQEMAARDQVANWLRQVDQGGYATAYSAFARGDDTYADGWPKVACPMLALTGDGDPNSTPEMSQAMADAAQDGEAVIIEDHRHMVNLTAPDVVTDILQTWLARPATKGSPE</sequence>
<dbReference type="GO" id="GO:0016787">
    <property type="term" value="F:hydrolase activity"/>
    <property type="evidence" value="ECO:0007669"/>
    <property type="project" value="UniProtKB-KW"/>
</dbReference>
<evidence type="ECO:0000313" key="4">
    <source>
        <dbReference type="Proteomes" id="UP000193077"/>
    </source>
</evidence>
<dbReference type="PANTHER" id="PTHR43798:SF31">
    <property type="entry name" value="AB HYDROLASE SUPERFAMILY PROTEIN YCLE"/>
    <property type="match status" value="1"/>
</dbReference>
<accession>A0A1Y5TS76</accession>
<reference evidence="3 4" key="1">
    <citation type="submission" date="2017-03" db="EMBL/GenBank/DDBJ databases">
        <authorList>
            <person name="Afonso C.L."/>
            <person name="Miller P.J."/>
            <person name="Scott M.A."/>
            <person name="Spackman E."/>
            <person name="Goraichik I."/>
            <person name="Dimitrov K.M."/>
            <person name="Suarez D.L."/>
            <person name="Swayne D.E."/>
        </authorList>
    </citation>
    <scope>NUCLEOTIDE SEQUENCE [LARGE SCALE GENOMIC DNA]</scope>
    <source>
        <strain evidence="3 4">CECT 7639</strain>
    </source>
</reference>
<evidence type="ECO:0000256" key="1">
    <source>
        <dbReference type="ARBA" id="ARBA00022801"/>
    </source>
</evidence>
<dbReference type="InterPro" id="IPR000073">
    <property type="entry name" value="AB_hydrolase_1"/>
</dbReference>
<organism evidence="3 4">
    <name type="scientific">Falsiruegeria litorea R37</name>
    <dbReference type="NCBI Taxonomy" id="1200284"/>
    <lineage>
        <taxon>Bacteria</taxon>
        <taxon>Pseudomonadati</taxon>
        <taxon>Pseudomonadota</taxon>
        <taxon>Alphaproteobacteria</taxon>
        <taxon>Rhodobacterales</taxon>
        <taxon>Roseobacteraceae</taxon>
        <taxon>Falsiruegeria</taxon>
    </lineage>
</organism>
<dbReference type="Pfam" id="PF12697">
    <property type="entry name" value="Abhydrolase_6"/>
    <property type="match status" value="1"/>
</dbReference>
<dbReference type="Proteomes" id="UP000193077">
    <property type="component" value="Unassembled WGS sequence"/>
</dbReference>
<dbReference type="SUPFAM" id="SSF53474">
    <property type="entry name" value="alpha/beta-Hydrolases"/>
    <property type="match status" value="1"/>
</dbReference>
<keyword evidence="1" id="KW-0378">Hydrolase</keyword>
<dbReference type="InterPro" id="IPR029058">
    <property type="entry name" value="AB_hydrolase_fold"/>
</dbReference>
<keyword evidence="3" id="KW-0808">Transferase</keyword>
<name>A0A1Y5TS76_9RHOB</name>
<dbReference type="EMBL" id="FWFO01000006">
    <property type="protein sequence ID" value="SLN71106.1"/>
    <property type="molecule type" value="Genomic_DNA"/>
</dbReference>